<feature type="region of interest" description="Disordered" evidence="6">
    <location>
        <begin position="171"/>
        <end position="229"/>
    </location>
</feature>
<evidence type="ECO:0000256" key="4">
    <source>
        <dbReference type="ARBA" id="ARBA00023136"/>
    </source>
</evidence>
<dbReference type="Pfam" id="PF15371">
    <property type="entry name" value="DUF4599"/>
    <property type="match status" value="1"/>
</dbReference>
<dbReference type="RefSeq" id="XP_070451620.1">
    <property type="nucleotide sequence ID" value="XM_070595519.1"/>
</dbReference>
<keyword evidence="4 7" id="KW-0472">Membrane</keyword>
<reference evidence="10" key="1">
    <citation type="submission" date="2025-08" db="UniProtKB">
        <authorList>
            <consortium name="RefSeq"/>
        </authorList>
    </citation>
    <scope>IDENTIFICATION</scope>
    <source>
        <tissue evidence="10">Blood</tissue>
    </source>
</reference>
<proteinExistence type="inferred from homology"/>
<feature type="domain" description="SPATA31-like" evidence="8">
    <location>
        <begin position="72"/>
        <end position="156"/>
    </location>
</feature>
<evidence type="ECO:0000313" key="9">
    <source>
        <dbReference type="Proteomes" id="UP001652662"/>
    </source>
</evidence>
<organism evidence="9 10">
    <name type="scientific">Equus przewalskii</name>
    <name type="common">Przewalski's horse</name>
    <name type="synonym">Equus caballus przewalskii</name>
    <dbReference type="NCBI Taxonomy" id="9798"/>
    <lineage>
        <taxon>Eukaryota</taxon>
        <taxon>Metazoa</taxon>
        <taxon>Chordata</taxon>
        <taxon>Craniata</taxon>
        <taxon>Vertebrata</taxon>
        <taxon>Euteleostomi</taxon>
        <taxon>Mammalia</taxon>
        <taxon>Eutheria</taxon>
        <taxon>Laurasiatheria</taxon>
        <taxon>Perissodactyla</taxon>
        <taxon>Equidae</taxon>
        <taxon>Equus</taxon>
    </lineage>
</organism>
<evidence type="ECO:0000313" key="10">
    <source>
        <dbReference type="RefSeq" id="XP_070451620.1"/>
    </source>
</evidence>
<gene>
    <name evidence="10" type="primary">LOC103561422</name>
</gene>
<keyword evidence="9" id="KW-1185">Reference proteome</keyword>
<evidence type="ECO:0000259" key="8">
    <source>
        <dbReference type="Pfam" id="PF15371"/>
    </source>
</evidence>
<comment type="subcellular location">
    <subcellularLocation>
        <location evidence="1">Membrane</location>
        <topology evidence="1">Single-pass membrane protein</topology>
    </subcellularLocation>
</comment>
<evidence type="ECO:0000256" key="1">
    <source>
        <dbReference type="ARBA" id="ARBA00004167"/>
    </source>
</evidence>
<feature type="transmembrane region" description="Helical" evidence="7">
    <location>
        <begin position="23"/>
        <end position="44"/>
    </location>
</feature>
<evidence type="ECO:0000256" key="2">
    <source>
        <dbReference type="ARBA" id="ARBA00022692"/>
    </source>
</evidence>
<evidence type="ECO:0000256" key="6">
    <source>
        <dbReference type="SAM" id="MobiDB-lite"/>
    </source>
</evidence>
<accession>A0ABM4MG00</accession>
<sequence length="229" mass="24649">MQNPLFSLKSIIDTWLSSSSTSWVIDTILVILCGLGFFVLLAYLQSDPSLPPARKHGSIRKRQVEPRGRSSRTRKKSGALRACRDCLKELEEARGLILLVQSHLDRLHDKGGFPQLSRQDAPGKVGKAASAGAHQPRGEQMEDAAPAMSLSASPAPLTKRPLPLACTLSAEPQEDQSDLPRIPLGTVAKSSPPGSSTPPSAVRRLLKIPKGHQGREREEPDMGALTTGS</sequence>
<feature type="compositionally biased region" description="Low complexity" evidence="6">
    <location>
        <begin position="190"/>
        <end position="200"/>
    </location>
</feature>
<evidence type="ECO:0000256" key="7">
    <source>
        <dbReference type="SAM" id="Phobius"/>
    </source>
</evidence>
<dbReference type="PANTHER" id="PTHR21859:SF56">
    <property type="entry name" value="SPATA31 DOMAIN-CONTAINING PROTEIN"/>
    <property type="match status" value="1"/>
</dbReference>
<protein>
    <submittedName>
        <fullName evidence="10">Spermatogenesis-associated protein 31E1-like isoform X2</fullName>
    </submittedName>
</protein>
<feature type="compositionally biased region" description="Low complexity" evidence="6">
    <location>
        <begin position="144"/>
        <end position="157"/>
    </location>
</feature>
<evidence type="ECO:0000256" key="5">
    <source>
        <dbReference type="ARBA" id="ARBA00035009"/>
    </source>
</evidence>
<dbReference type="GeneID" id="103561422"/>
<feature type="region of interest" description="Disordered" evidence="6">
    <location>
        <begin position="110"/>
        <end position="158"/>
    </location>
</feature>
<dbReference type="PANTHER" id="PTHR21859">
    <property type="entry name" value="ACROSOME-SPECIFIC PROTEIN"/>
    <property type="match status" value="1"/>
</dbReference>
<dbReference type="Proteomes" id="UP001652662">
    <property type="component" value="Chromosome 26"/>
</dbReference>
<keyword evidence="2 7" id="KW-0812">Transmembrane</keyword>
<feature type="region of interest" description="Disordered" evidence="6">
    <location>
        <begin position="51"/>
        <end position="76"/>
    </location>
</feature>
<evidence type="ECO:0000256" key="3">
    <source>
        <dbReference type="ARBA" id="ARBA00022989"/>
    </source>
</evidence>
<dbReference type="InterPro" id="IPR027970">
    <property type="entry name" value="SPATA31-like"/>
</dbReference>
<keyword evidence="3 7" id="KW-1133">Transmembrane helix</keyword>
<comment type="similarity">
    <text evidence="5">Belongs to the SPATA31 family.</text>
</comment>
<name>A0ABM4MG00_EQUPR</name>